<organism evidence="1 2">
    <name type="scientific">Plakobranchus ocellatus</name>
    <dbReference type="NCBI Taxonomy" id="259542"/>
    <lineage>
        <taxon>Eukaryota</taxon>
        <taxon>Metazoa</taxon>
        <taxon>Spiralia</taxon>
        <taxon>Lophotrochozoa</taxon>
        <taxon>Mollusca</taxon>
        <taxon>Gastropoda</taxon>
        <taxon>Heterobranchia</taxon>
        <taxon>Euthyneura</taxon>
        <taxon>Panpulmonata</taxon>
        <taxon>Sacoglossa</taxon>
        <taxon>Placobranchoidea</taxon>
        <taxon>Plakobranchidae</taxon>
        <taxon>Plakobranchus</taxon>
    </lineage>
</organism>
<accession>A0AAV4DAN7</accession>
<proteinExistence type="predicted"/>
<evidence type="ECO:0000313" key="2">
    <source>
        <dbReference type="Proteomes" id="UP000735302"/>
    </source>
</evidence>
<gene>
    <name evidence="1" type="ORF">PoB_006748600</name>
</gene>
<comment type="caution">
    <text evidence="1">The sequence shown here is derived from an EMBL/GenBank/DDBJ whole genome shotgun (WGS) entry which is preliminary data.</text>
</comment>
<dbReference type="AlphaFoldDB" id="A0AAV4DAN7"/>
<dbReference type="Proteomes" id="UP000735302">
    <property type="component" value="Unassembled WGS sequence"/>
</dbReference>
<protein>
    <submittedName>
        <fullName evidence="1">Uncharacterized protein</fullName>
    </submittedName>
</protein>
<reference evidence="1 2" key="1">
    <citation type="journal article" date="2021" name="Elife">
        <title>Chloroplast acquisition without the gene transfer in kleptoplastic sea slugs, Plakobranchus ocellatus.</title>
        <authorList>
            <person name="Maeda T."/>
            <person name="Takahashi S."/>
            <person name="Yoshida T."/>
            <person name="Shimamura S."/>
            <person name="Takaki Y."/>
            <person name="Nagai Y."/>
            <person name="Toyoda A."/>
            <person name="Suzuki Y."/>
            <person name="Arimoto A."/>
            <person name="Ishii H."/>
            <person name="Satoh N."/>
            <person name="Nishiyama T."/>
            <person name="Hasebe M."/>
            <person name="Maruyama T."/>
            <person name="Minagawa J."/>
            <person name="Obokata J."/>
            <person name="Shigenobu S."/>
        </authorList>
    </citation>
    <scope>NUCLEOTIDE SEQUENCE [LARGE SCALE GENOMIC DNA]</scope>
</reference>
<dbReference type="EMBL" id="BLXT01007646">
    <property type="protein sequence ID" value="GFO40981.1"/>
    <property type="molecule type" value="Genomic_DNA"/>
</dbReference>
<sequence length="143" mass="16121">MTLSGCAVTLQHLTQNVWKVKASFSLVYSHCTRIEAFTTEVKAATCSAKAKSTLEAAVSRAKMQRRGNDATRFRAITELKVARVICGWSNRFWHRHYQQFTDVNLSVHPKAMVSKDDTVKACMFTKVITTGPHRKKQSKLLCS</sequence>
<keyword evidence="2" id="KW-1185">Reference proteome</keyword>
<name>A0AAV4DAN7_9GAST</name>
<evidence type="ECO:0000313" key="1">
    <source>
        <dbReference type="EMBL" id="GFO40981.1"/>
    </source>
</evidence>